<accession>A0A1V3N6J7</accession>
<keyword evidence="1" id="KW-0812">Transmembrane</keyword>
<feature type="transmembrane region" description="Helical" evidence="1">
    <location>
        <begin position="245"/>
        <end position="262"/>
    </location>
</feature>
<keyword evidence="1" id="KW-1133">Transmembrane helix</keyword>
<evidence type="ECO:0000313" key="3">
    <source>
        <dbReference type="Proteomes" id="UP000189462"/>
    </source>
</evidence>
<keyword evidence="3" id="KW-1185">Reference proteome</keyword>
<comment type="caution">
    <text evidence="2">The sequence shown here is derived from an EMBL/GenBank/DDBJ whole genome shotgun (WGS) entry which is preliminary data.</text>
</comment>
<dbReference type="STRING" id="108003.B1C78_17170"/>
<organism evidence="2 3">
    <name type="scientific">Thioalkalivibrio denitrificans</name>
    <dbReference type="NCBI Taxonomy" id="108003"/>
    <lineage>
        <taxon>Bacteria</taxon>
        <taxon>Pseudomonadati</taxon>
        <taxon>Pseudomonadota</taxon>
        <taxon>Gammaproteobacteria</taxon>
        <taxon>Chromatiales</taxon>
        <taxon>Ectothiorhodospiraceae</taxon>
        <taxon>Thioalkalivibrio</taxon>
    </lineage>
</organism>
<reference evidence="2 3" key="1">
    <citation type="submission" date="2017-02" db="EMBL/GenBank/DDBJ databases">
        <title>Genomic diversity within the haloalkaliphilic genus Thioalkalivibrio.</title>
        <authorList>
            <person name="Ahn A.-C."/>
            <person name="Meier-Kolthoff J."/>
            <person name="Overmars L."/>
            <person name="Richter M."/>
            <person name="Woyke T."/>
            <person name="Sorokin D.Y."/>
            <person name="Muyzer G."/>
        </authorList>
    </citation>
    <scope>NUCLEOTIDE SEQUENCE [LARGE SCALE GENOMIC DNA]</scope>
    <source>
        <strain evidence="2 3">ALJD</strain>
    </source>
</reference>
<dbReference type="AlphaFoldDB" id="A0A1V3N6J7"/>
<dbReference type="SUPFAM" id="SSF101898">
    <property type="entry name" value="NHL repeat"/>
    <property type="match status" value="1"/>
</dbReference>
<keyword evidence="1" id="KW-0472">Membrane</keyword>
<proteinExistence type="predicted"/>
<dbReference type="EMBL" id="MVBK01000152">
    <property type="protein sequence ID" value="OOG20621.1"/>
    <property type="molecule type" value="Genomic_DNA"/>
</dbReference>
<evidence type="ECO:0000313" key="2">
    <source>
        <dbReference type="EMBL" id="OOG20621.1"/>
    </source>
</evidence>
<dbReference type="OrthoDB" id="5918553at2"/>
<sequence>MTVKMCRLVMLLVLTAALGVGGKLGAAPIMYVHDSQGNLGTVNVQTGDVDVIGNLGVTLTDIAFDPSGNLFGVSFNSFYSVNVSTAETNFIGFHGINAANALVFGLDGTLYSAGNLTTNLFTIDVNTGAATSLGNMGFSSGGDLAFHEGELYLASSASTLVNIDLSDLSNTVEVGPFGVANVYGLATGDDGVLYGVGGTQIFAVDTATGAALNPVDFSGQGLGTAWGQSFFTEAGATPDPTPVPVPAPWTLMLLGFVLLLGARSRRVKH</sequence>
<dbReference type="Gene3D" id="2.115.10.10">
    <property type="entry name" value="Tachylectin 2"/>
    <property type="match status" value="1"/>
</dbReference>
<evidence type="ECO:0008006" key="4">
    <source>
        <dbReference type="Google" id="ProtNLM"/>
    </source>
</evidence>
<name>A0A1V3N6J7_9GAMM</name>
<protein>
    <recommendedName>
        <fullName evidence="4">PEP-CTERM protein-sorting domain-containing protein</fullName>
    </recommendedName>
</protein>
<dbReference type="RefSeq" id="WP_139350009.1">
    <property type="nucleotide sequence ID" value="NZ_MVBK01000152.1"/>
</dbReference>
<dbReference type="Proteomes" id="UP000189462">
    <property type="component" value="Unassembled WGS sequence"/>
</dbReference>
<evidence type="ECO:0000256" key="1">
    <source>
        <dbReference type="SAM" id="Phobius"/>
    </source>
</evidence>
<gene>
    <name evidence="2" type="ORF">B1C78_17170</name>
</gene>